<dbReference type="SUPFAM" id="SSF69318">
    <property type="entry name" value="Integrin alpha N-terminal domain"/>
    <property type="match status" value="1"/>
</dbReference>
<reference evidence="3" key="1">
    <citation type="journal article" date="2014" name="Int. J. Syst. Evol. Microbiol.">
        <title>Complete genome sequence of Corynebacterium casei LMG S-19264T (=DSM 44701T), isolated from a smear-ripened cheese.</title>
        <authorList>
            <consortium name="US DOE Joint Genome Institute (JGI-PGF)"/>
            <person name="Walter F."/>
            <person name="Albersmeier A."/>
            <person name="Kalinowski J."/>
            <person name="Ruckert C."/>
        </authorList>
    </citation>
    <scope>NUCLEOTIDE SEQUENCE</scope>
    <source>
        <strain evidence="3">JCM 19831</strain>
    </source>
</reference>
<evidence type="ECO:0000313" key="3">
    <source>
        <dbReference type="EMBL" id="GGM26293.1"/>
    </source>
</evidence>
<dbReference type="Pfam" id="PF13517">
    <property type="entry name" value="FG-GAP_3"/>
    <property type="match status" value="1"/>
</dbReference>
<keyword evidence="1 2" id="KW-0732">Signal</keyword>
<dbReference type="PANTHER" id="PTHR46580">
    <property type="entry name" value="SENSOR KINASE-RELATED"/>
    <property type="match status" value="1"/>
</dbReference>
<dbReference type="PANTHER" id="PTHR46580:SF2">
    <property type="entry name" value="MAM DOMAIN-CONTAINING PROTEIN"/>
    <property type="match status" value="1"/>
</dbReference>
<dbReference type="RefSeq" id="WP_190250360.1">
    <property type="nucleotide sequence ID" value="NZ_BMPI01000012.1"/>
</dbReference>
<gene>
    <name evidence="3" type="ORF">GCM10007977_029360</name>
</gene>
<dbReference type="InterPro" id="IPR013517">
    <property type="entry name" value="FG-GAP"/>
</dbReference>
<evidence type="ECO:0000256" key="1">
    <source>
        <dbReference type="ARBA" id="ARBA00022729"/>
    </source>
</evidence>
<name>A0A917TK75_9ACTN</name>
<keyword evidence="4" id="KW-1185">Reference proteome</keyword>
<organism evidence="3 4">
    <name type="scientific">Dactylosporangium sucinum</name>
    <dbReference type="NCBI Taxonomy" id="1424081"/>
    <lineage>
        <taxon>Bacteria</taxon>
        <taxon>Bacillati</taxon>
        <taxon>Actinomycetota</taxon>
        <taxon>Actinomycetes</taxon>
        <taxon>Micromonosporales</taxon>
        <taxon>Micromonosporaceae</taxon>
        <taxon>Dactylosporangium</taxon>
    </lineage>
</organism>
<reference evidence="3" key="2">
    <citation type="submission" date="2020-09" db="EMBL/GenBank/DDBJ databases">
        <authorList>
            <person name="Sun Q."/>
            <person name="Ohkuma M."/>
        </authorList>
    </citation>
    <scope>NUCLEOTIDE SEQUENCE</scope>
    <source>
        <strain evidence="3">JCM 19831</strain>
    </source>
</reference>
<evidence type="ECO:0000256" key="2">
    <source>
        <dbReference type="SAM" id="SignalP"/>
    </source>
</evidence>
<evidence type="ECO:0000313" key="4">
    <source>
        <dbReference type="Proteomes" id="UP000642070"/>
    </source>
</evidence>
<accession>A0A917TK75</accession>
<dbReference type="Gene3D" id="2.130.10.130">
    <property type="entry name" value="Integrin alpha, N-terminal"/>
    <property type="match status" value="1"/>
</dbReference>
<protein>
    <submittedName>
        <fullName evidence="3">Uncharacterized protein</fullName>
    </submittedName>
</protein>
<dbReference type="InterPro" id="IPR028994">
    <property type="entry name" value="Integrin_alpha_N"/>
</dbReference>
<dbReference type="Proteomes" id="UP000642070">
    <property type="component" value="Unassembled WGS sequence"/>
</dbReference>
<comment type="caution">
    <text evidence="3">The sequence shown here is derived from an EMBL/GenBank/DDBJ whole genome shotgun (WGS) entry which is preliminary data.</text>
</comment>
<proteinExistence type="predicted"/>
<dbReference type="AlphaFoldDB" id="A0A917TK75"/>
<dbReference type="EMBL" id="BMPI01000012">
    <property type="protein sequence ID" value="GGM26293.1"/>
    <property type="molecule type" value="Genomic_DNA"/>
</dbReference>
<feature type="signal peptide" evidence="2">
    <location>
        <begin position="1"/>
        <end position="29"/>
    </location>
</feature>
<feature type="chain" id="PRO_5037917060" evidence="2">
    <location>
        <begin position="30"/>
        <end position="423"/>
    </location>
</feature>
<sequence length="423" mass="45753">MHRRLFAGSAAVAAGVFAATLAVVGPAAAIPPDHDGDPPPTNVCEVTNSGISAPTSRVESGRPVTIKWFVSFGNYCSTAKVRVGGQLVAKTGTMVVRPTGNVSYHLTVQANSSTISLGTVSIQTYQRHSDLLTQSLGDRQPRITTVRDLVAGTEKLPYNSNPGLDFLASGDFNGDSNDDIAWFDSGTGQVTVWQMSNGQRGQIVGMGSVTAGNRLQATGDFNGNKITDLLWRTTTGHLRVWWDGQPVDQPFDDTGGTPNLDWQVAGSGDFDADGYDDVLWRYVDGSVAIHYMRGAQRIGQGYPGSAYPTEWAIKKVADFDADGYDDILWRRYHDGALAIWNHGLAQLAAYPTRNNVPGSNMSLAYELVGTADFNLDGKADILWRHVNGRFAIWCMDGAQFGRENTIVAVESTWDYLGILHSKA</sequence>